<accession>A0ACB8UEL1</accession>
<protein>
    <submittedName>
        <fullName evidence="1">Glycosyltransferase family 39 protein</fullName>
    </submittedName>
</protein>
<name>A0ACB8UEL1_9APHY</name>
<evidence type="ECO:0000313" key="1">
    <source>
        <dbReference type="EMBL" id="KAI0092678.1"/>
    </source>
</evidence>
<gene>
    <name evidence="1" type="ORF">BDY19DRAFT_883838</name>
</gene>
<organism evidence="1 2">
    <name type="scientific">Irpex rosettiformis</name>
    <dbReference type="NCBI Taxonomy" id="378272"/>
    <lineage>
        <taxon>Eukaryota</taxon>
        <taxon>Fungi</taxon>
        <taxon>Dikarya</taxon>
        <taxon>Basidiomycota</taxon>
        <taxon>Agaricomycotina</taxon>
        <taxon>Agaricomycetes</taxon>
        <taxon>Polyporales</taxon>
        <taxon>Irpicaceae</taxon>
        <taxon>Irpex</taxon>
    </lineage>
</organism>
<evidence type="ECO:0000313" key="2">
    <source>
        <dbReference type="Proteomes" id="UP001055072"/>
    </source>
</evidence>
<sequence>MAAGVRVRRPTSPTPSLPHTAPHSQRFPNPRHDHLDADERRAAASRGYGPGRKMHAYGGINMTSAEWKLLGVVVIIAMSVRLFRLSRPNSIVFDEVHFGKFASKYIKSSYFVDVHPPLAKLLITLAGFIFGYDGNFDFKDIAKVYEGNVPYVAMRLLPALLGVATVPLAYITLRALDCRATTALLASLFITFENGLITQSRHILLDSPLIFFTALTTFLWIGFCNEDKQEPFTDSWWTWLALTGLSLGATVSCKWVGLFTIATIGLGTLKQLWILLGDMRISARLWTRHFVARAICLILIPITFYMFMFWIHFLILSNAGDGDGFMSSEFQHTLNGRGMSDTYLDVAYGSVLEIRHVNTQGGYLHSHPHNYPTGSQQQQITLYPHRDSNNEWRIVNATATPDPYTAWSYQSFQHVHTGDRIKLRHIATEHSLHSHDYRPPVSDVDFQQEVSAYGMADFVGDANDDWIVEIHKGDKHDTESWKRLKTLKTQFRLRHVMSGCYLFSHKVKLPDWGFDQQEVTCNKNAVLDNSLWYIETNTHPNMPADAPKANYKRPGFIAKFLELQQVMWTTNAGLTERHAFDSRPDAWPRLRRGINFWVKDNRQIYLLGNPLVWWLSTAAVTFYAAIRGLLIIRAKRGYKDFENTKVVKYDTLCGFLFVGWSLHYFPFYLMGRQLFLHHYFPALYFAILLCCGVFDLVTSALRPRVRLQIAALLVILAIWNYAYLSPLAYGLPWTKQKCKNAQWLKTWDFSCNDFLDNVSSDIA</sequence>
<comment type="caution">
    <text evidence="1">The sequence shown here is derived from an EMBL/GenBank/DDBJ whole genome shotgun (WGS) entry which is preliminary data.</text>
</comment>
<proteinExistence type="predicted"/>
<dbReference type="EMBL" id="MU274903">
    <property type="protein sequence ID" value="KAI0092678.1"/>
    <property type="molecule type" value="Genomic_DNA"/>
</dbReference>
<keyword evidence="2" id="KW-1185">Reference proteome</keyword>
<reference evidence="1" key="1">
    <citation type="journal article" date="2021" name="Environ. Microbiol.">
        <title>Gene family expansions and transcriptome signatures uncover fungal adaptations to wood decay.</title>
        <authorList>
            <person name="Hage H."/>
            <person name="Miyauchi S."/>
            <person name="Viragh M."/>
            <person name="Drula E."/>
            <person name="Min B."/>
            <person name="Chaduli D."/>
            <person name="Navarro D."/>
            <person name="Favel A."/>
            <person name="Norest M."/>
            <person name="Lesage-Meessen L."/>
            <person name="Balint B."/>
            <person name="Merenyi Z."/>
            <person name="de Eugenio L."/>
            <person name="Morin E."/>
            <person name="Martinez A.T."/>
            <person name="Baldrian P."/>
            <person name="Stursova M."/>
            <person name="Martinez M.J."/>
            <person name="Novotny C."/>
            <person name="Magnuson J.K."/>
            <person name="Spatafora J.W."/>
            <person name="Maurice S."/>
            <person name="Pangilinan J."/>
            <person name="Andreopoulos W."/>
            <person name="LaButti K."/>
            <person name="Hundley H."/>
            <person name="Na H."/>
            <person name="Kuo A."/>
            <person name="Barry K."/>
            <person name="Lipzen A."/>
            <person name="Henrissat B."/>
            <person name="Riley R."/>
            <person name="Ahrendt S."/>
            <person name="Nagy L.G."/>
            <person name="Grigoriev I.V."/>
            <person name="Martin F."/>
            <person name="Rosso M.N."/>
        </authorList>
    </citation>
    <scope>NUCLEOTIDE SEQUENCE</scope>
    <source>
        <strain evidence="1">CBS 384.51</strain>
    </source>
</reference>
<dbReference type="Proteomes" id="UP001055072">
    <property type="component" value="Unassembled WGS sequence"/>
</dbReference>